<geneLocation type="nucleomorph" evidence="7"/>
<dbReference type="GO" id="GO:0003924">
    <property type="term" value="F:GTPase activity"/>
    <property type="evidence" value="ECO:0007669"/>
    <property type="project" value="TreeGrafter"/>
</dbReference>
<proteinExistence type="inferred from homology"/>
<reference evidence="7" key="1">
    <citation type="journal article" date="2015" name="Genome Biol. Evol.">
        <title>Nucleomorph Genome Sequences of Two Chlorarachniophytes, Amorphochlora amoebiformis and Lotharella vacuolata.</title>
        <authorList>
            <person name="Suzuki S."/>
            <person name="Shirato S."/>
            <person name="Hirakawa Y."/>
            <person name="Ishida K."/>
        </authorList>
    </citation>
    <scope>NUCLEOTIDE SEQUENCE</scope>
    <source>
        <strain evidence="7">CCMP2058</strain>
    </source>
</reference>
<dbReference type="InterPro" id="IPR004130">
    <property type="entry name" value="Gpn"/>
</dbReference>
<dbReference type="EC" id="3.6.5.-" evidence="5"/>
<feature type="transmembrane region" description="Helical" evidence="6">
    <location>
        <begin position="153"/>
        <end position="172"/>
    </location>
</feature>
<comment type="subunit">
    <text evidence="5">Binds to RNA polymerase II.</text>
</comment>
<dbReference type="PANTHER" id="PTHR21231">
    <property type="entry name" value="XPA-BINDING PROTEIN 1-RELATED"/>
    <property type="match status" value="1"/>
</dbReference>
<keyword evidence="4 5" id="KW-0342">GTP-binding</keyword>
<comment type="subcellular location">
    <subcellularLocation>
        <location evidence="5">Cytoplasm</location>
    </subcellularLocation>
    <subcellularLocation>
        <location evidence="5">Nucleus</location>
    </subcellularLocation>
</comment>
<dbReference type="Pfam" id="PF03029">
    <property type="entry name" value="ATP_bind_1"/>
    <property type="match status" value="1"/>
</dbReference>
<keyword evidence="6" id="KW-1133">Transmembrane helix</keyword>
<evidence type="ECO:0000256" key="4">
    <source>
        <dbReference type="ARBA" id="ARBA00023134"/>
    </source>
</evidence>
<dbReference type="PANTHER" id="PTHR21231:SF8">
    <property type="entry name" value="GPN-LOOP GTPASE 1"/>
    <property type="match status" value="1"/>
</dbReference>
<evidence type="ECO:0000256" key="5">
    <source>
        <dbReference type="RuleBase" id="RU365059"/>
    </source>
</evidence>
<dbReference type="GO" id="GO:0005634">
    <property type="term" value="C:nucleus"/>
    <property type="evidence" value="ECO:0007669"/>
    <property type="project" value="UniProtKB-SubCell"/>
</dbReference>
<keyword evidence="7" id="KW-0542">Nucleomorph</keyword>
<evidence type="ECO:0000313" key="7">
    <source>
        <dbReference type="EMBL" id="BAS01758.1"/>
    </source>
</evidence>
<name>A0A0H5BI05_9EUKA</name>
<accession>A0A0H5BI05</accession>
<keyword evidence="6" id="KW-0472">Membrane</keyword>
<evidence type="ECO:0000256" key="1">
    <source>
        <dbReference type="ARBA" id="ARBA00005290"/>
    </source>
</evidence>
<sequence>MYYRTSVIILGIKKIAGMAGSGKSTFTLTISDYLKYNNISHYIINLDPGCIKLPYISNIDIRDTVNLRAIMKYHSMGPNASMIVAVNLFITKFDELMKVFFQFGNKRLEYLIVDTPGQMEIFLWSIAGFIISSLIKFAFRTLIVYVFDLKKCVNINTFLSNLLICSCILFRIKTKILLIFNKSATTDYCRINKIINNSENFHSLITLKRTLFYDVLENFFSIIAGNLHFLLLYKSIDCIRKININEFLSFLE</sequence>
<dbReference type="SUPFAM" id="SSF52540">
    <property type="entry name" value="P-loop containing nucleoside triphosphate hydrolases"/>
    <property type="match status" value="1"/>
</dbReference>
<evidence type="ECO:0000256" key="3">
    <source>
        <dbReference type="ARBA" id="ARBA00022801"/>
    </source>
</evidence>
<dbReference type="GO" id="GO:0005525">
    <property type="term" value="F:GTP binding"/>
    <property type="evidence" value="ECO:0007669"/>
    <property type="project" value="UniProtKB-KW"/>
</dbReference>
<keyword evidence="3 5" id="KW-0378">Hydrolase</keyword>
<comment type="function">
    <text evidence="5">Small GTPase required for proper nuclear import of RNA polymerase II (RNAPII). May act at an RNAP assembly step prior to nuclear import.</text>
</comment>
<feature type="transmembrane region" description="Helical" evidence="6">
    <location>
        <begin position="121"/>
        <end position="147"/>
    </location>
</feature>
<dbReference type="EMBL" id="AB996602">
    <property type="protein sequence ID" value="BAS01758.1"/>
    <property type="molecule type" value="Genomic_DNA"/>
</dbReference>
<keyword evidence="6" id="KW-0812">Transmembrane</keyword>
<protein>
    <recommendedName>
        <fullName evidence="5">GPN-loop GTPase</fullName>
        <ecNumber evidence="5">3.6.5.-</ecNumber>
    </recommendedName>
</protein>
<organism evidence="7">
    <name type="scientific">Amorphochlora amoebiformis</name>
    <dbReference type="NCBI Taxonomy" id="1561963"/>
    <lineage>
        <taxon>Eukaryota</taxon>
        <taxon>Sar</taxon>
        <taxon>Rhizaria</taxon>
        <taxon>Cercozoa</taxon>
        <taxon>Chlorarachniophyceae</taxon>
        <taxon>Amorphochlora</taxon>
    </lineage>
</organism>
<comment type="similarity">
    <text evidence="1 5">Belongs to the GPN-loop GTPase family.</text>
</comment>
<dbReference type="GO" id="GO:0005737">
    <property type="term" value="C:cytoplasm"/>
    <property type="evidence" value="ECO:0007669"/>
    <property type="project" value="UniProtKB-SubCell"/>
</dbReference>
<keyword evidence="2 5" id="KW-0547">Nucleotide-binding</keyword>
<dbReference type="AlphaFoldDB" id="A0A0H5BI05"/>
<evidence type="ECO:0000256" key="6">
    <source>
        <dbReference type="SAM" id="Phobius"/>
    </source>
</evidence>
<gene>
    <name evidence="7" type="primary">ATP</name>
    <name evidence="7" type="synonym">GTPbp</name>
</gene>
<keyword evidence="5" id="KW-0963">Cytoplasm</keyword>
<dbReference type="InterPro" id="IPR027417">
    <property type="entry name" value="P-loop_NTPase"/>
</dbReference>
<dbReference type="Gene3D" id="3.40.50.300">
    <property type="entry name" value="P-loop containing nucleotide triphosphate hydrolases"/>
    <property type="match status" value="1"/>
</dbReference>
<evidence type="ECO:0000256" key="2">
    <source>
        <dbReference type="ARBA" id="ARBA00022741"/>
    </source>
</evidence>